<dbReference type="AlphaFoldDB" id="A0A7C5Z7M3"/>
<keyword evidence="1 2" id="KW-0732">Signal</keyword>
<feature type="chain" id="PRO_5028234060" evidence="2">
    <location>
        <begin position="30"/>
        <end position="1157"/>
    </location>
</feature>
<protein>
    <submittedName>
        <fullName evidence="4">S-layer protein</fullName>
    </submittedName>
</protein>
<accession>A0A7C5Z7M3</accession>
<dbReference type="Pfam" id="PF00395">
    <property type="entry name" value="SLH"/>
    <property type="match status" value="1"/>
</dbReference>
<dbReference type="Pfam" id="PF13205">
    <property type="entry name" value="Big_5"/>
    <property type="match status" value="1"/>
</dbReference>
<evidence type="ECO:0000256" key="2">
    <source>
        <dbReference type="SAM" id="SignalP"/>
    </source>
</evidence>
<evidence type="ECO:0000313" key="4">
    <source>
        <dbReference type="EMBL" id="HHS02161.1"/>
    </source>
</evidence>
<dbReference type="EMBL" id="DRUZ01000081">
    <property type="protein sequence ID" value="HHS02161.1"/>
    <property type="molecule type" value="Genomic_DNA"/>
</dbReference>
<dbReference type="InterPro" id="IPR014755">
    <property type="entry name" value="Cu-Rt/internalin_Ig-like"/>
</dbReference>
<proteinExistence type="predicted"/>
<comment type="caution">
    <text evidence="4">The sequence shown here is derived from an EMBL/GenBank/DDBJ whole genome shotgun (WGS) entry which is preliminary data.</text>
</comment>
<dbReference type="Gene3D" id="2.60.40.1220">
    <property type="match status" value="5"/>
</dbReference>
<organism evidence="4">
    <name type="scientific">Caldicellulosiruptor owensensis</name>
    <dbReference type="NCBI Taxonomy" id="55205"/>
    <lineage>
        <taxon>Bacteria</taxon>
        <taxon>Bacillati</taxon>
        <taxon>Bacillota</taxon>
        <taxon>Bacillota incertae sedis</taxon>
        <taxon>Caldicellulosiruptorales</taxon>
        <taxon>Caldicellulosiruptoraceae</taxon>
        <taxon>Caldicellulosiruptor</taxon>
    </lineage>
</organism>
<reference evidence="4" key="1">
    <citation type="journal article" date="2020" name="mSystems">
        <title>Genome- and Community-Level Interaction Insights into Carbon Utilization and Element Cycling Functions of Hydrothermarchaeota in Hydrothermal Sediment.</title>
        <authorList>
            <person name="Zhou Z."/>
            <person name="Liu Y."/>
            <person name="Xu W."/>
            <person name="Pan J."/>
            <person name="Luo Z.H."/>
            <person name="Li M."/>
        </authorList>
    </citation>
    <scope>NUCLEOTIDE SEQUENCE [LARGE SCALE GENOMIC DNA]</scope>
    <source>
        <strain evidence="4">SpSt-102</strain>
    </source>
</reference>
<feature type="signal peptide" evidence="2">
    <location>
        <begin position="1"/>
        <end position="29"/>
    </location>
</feature>
<dbReference type="InterPro" id="IPR032812">
    <property type="entry name" value="SbsA_Ig"/>
</dbReference>
<feature type="domain" description="SLH" evidence="3">
    <location>
        <begin position="22"/>
        <end position="85"/>
    </location>
</feature>
<dbReference type="PROSITE" id="PS51272">
    <property type="entry name" value="SLH"/>
    <property type="match status" value="2"/>
</dbReference>
<dbReference type="InterPro" id="IPR001119">
    <property type="entry name" value="SLH_dom"/>
</dbReference>
<evidence type="ECO:0000259" key="3">
    <source>
        <dbReference type="PROSITE" id="PS51272"/>
    </source>
</evidence>
<sequence length="1157" mass="126995">MLKRWSKRLCAFLTLLSFLLSFLVSTSFSQNISYYQQAAEVLKQKGIMTGDTKGNLNLDKPLKRSEISKMIIILLGKKPLADFYANQKRSSFKDIKTGYWGLGYIEAAKTIGLIAGYPDGTFRPEQYLKVEELTAIVVRALGIKESELKGKWPLNYIQKAYSMNIFYGIESEIEIGKLVTRGQTAVILYNAFLNESLKTTKPVDIEIIDLQTLKVTFDKELSSIVKSDFSFDGGLSVLDAKFADSSKKVVEIKTSVQQEGKEYTLYYKGQATTLKFKAKTIPFSLAEDIKIESLKKVDLKFTKPISKSQEDNLPIKIYVNGKEVTDVQKIISDHFKTVSIIFQGKLNQTDKLMIEISNLLSETGQSFSLKKELTVIDGTLPKVVDFKVINSKKFKVIFSEPVNIDSANAYKICDLSSVGAYIRIDSNYAYAKVIPKHQENAVDIELLYPLSDGNHTIEITEAKDFAGYKIPDFKTTFTTVLEKNPPKLMSVELVSNNRIRLVFDEEIRSLDGLIPTGEYEIYQAQDSTNHAIGAKITLLSDEKTVDIQLKPQLKLDSRALVSFEVRFRYVEDLLGNRISNWVSIVSKAQDDTTKPAVKSIEVLDGNIIKVTFTENVDANGKVQSFSLLSADGTQIIESQAKSVKQLKEEDNSVFTVEFLALASINGGKYSLKISGICDTSVRENVMDTSIYSIDAKDTLAPTITAAIARYDSSSDVDKIDIFFSEPMDIEKLKNLSSYFVGASSATIPLSSVKGAKIDYISPNGDRVTLLIPGADDTTPGKWSQSGGVVDKLAAPTLTDKAGNFIANATIAMPVSVSANFKGISAQDIEVVVLDKNTIEIRALNGYIFWSFDPAAIMFRNAYSTSSLNGNPDNDKIVSLGIINYTISQDKKVVTLKTSVSLTSSAMADTNDSGQDVEPLKIFTVNSNIKDQFEQSLVISPTLDISFYPSILLKDKISPQQTGVSVGSGNQSDTIAITFDEPVFALSGINNTVLAAGIELKVGNITLIPDVDYTAYIQNGILYVKIKKPGIVDSKVSVEIKRPDLIVDSNGNPASVLKAQTVDHVTERTSPDVIAEFSSTDTRKVKLTFSEPMDASTLIAQNFSCVAGGSIVSFVKSSDNRVVEITFTNPLSSGSIVNISPNVKDLAGNSVSVQAVRK</sequence>
<evidence type="ECO:0000256" key="1">
    <source>
        <dbReference type="ARBA" id="ARBA00022729"/>
    </source>
</evidence>
<feature type="domain" description="SLH" evidence="3">
    <location>
        <begin position="88"/>
        <end position="151"/>
    </location>
</feature>
<name>A0A7C5Z7M3_9FIRM</name>
<gene>
    <name evidence="4" type="ORF">ENL71_06630</name>
</gene>